<dbReference type="PANTHER" id="PTHR44591:SF23">
    <property type="entry name" value="CHEY SUBFAMILY"/>
    <property type="match status" value="1"/>
</dbReference>
<evidence type="ECO:0000256" key="2">
    <source>
        <dbReference type="PROSITE-ProRule" id="PRU00169"/>
    </source>
</evidence>
<dbReference type="AlphaFoldDB" id="A0A938B543"/>
<accession>A0A938B543</accession>
<evidence type="ECO:0000259" key="3">
    <source>
        <dbReference type="PROSITE" id="PS50110"/>
    </source>
</evidence>
<dbReference type="SMART" id="SM00448">
    <property type="entry name" value="REC"/>
    <property type="match status" value="1"/>
</dbReference>
<dbReference type="InterPro" id="IPR001789">
    <property type="entry name" value="Sig_transdc_resp-reg_receiver"/>
</dbReference>
<comment type="caution">
    <text evidence="4">The sequence shown here is derived from an EMBL/GenBank/DDBJ whole genome shotgun (WGS) entry which is preliminary data.</text>
</comment>
<protein>
    <submittedName>
        <fullName evidence="4">Response regulator</fullName>
    </submittedName>
</protein>
<name>A0A938B543_UNCTE</name>
<evidence type="ECO:0000313" key="4">
    <source>
        <dbReference type="EMBL" id="MBM3225343.1"/>
    </source>
</evidence>
<sequence length="127" mass="14109">MRRILLIEDDPLARDMLRQMLERAGYKVVEAEDGRTGIQHFQATAIDLIITDILMPDQDGLETIQELRRLDPDAKIIAISGGGQTGLLDLLPIAEKLGAQATLRKPLRRQELLDAVSQLLASPEDMP</sequence>
<gene>
    <name evidence="4" type="ORF">FJZ47_16280</name>
</gene>
<dbReference type="GO" id="GO:0000160">
    <property type="term" value="P:phosphorelay signal transduction system"/>
    <property type="evidence" value="ECO:0007669"/>
    <property type="project" value="InterPro"/>
</dbReference>
<reference evidence="4" key="1">
    <citation type="submission" date="2019-03" db="EMBL/GenBank/DDBJ databases">
        <title>Lake Tanganyika Metagenome-Assembled Genomes (MAGs).</title>
        <authorList>
            <person name="Tran P."/>
        </authorList>
    </citation>
    <scope>NUCLEOTIDE SEQUENCE</scope>
    <source>
        <strain evidence="4">K_DeepCast_65m_m2_066</strain>
    </source>
</reference>
<dbReference type="EMBL" id="VGLS01000546">
    <property type="protein sequence ID" value="MBM3225343.1"/>
    <property type="molecule type" value="Genomic_DNA"/>
</dbReference>
<dbReference type="InterPro" id="IPR050595">
    <property type="entry name" value="Bact_response_regulator"/>
</dbReference>
<dbReference type="Gene3D" id="3.40.50.2300">
    <property type="match status" value="1"/>
</dbReference>
<feature type="modified residue" description="4-aspartylphosphate" evidence="2">
    <location>
        <position position="52"/>
    </location>
</feature>
<keyword evidence="1 2" id="KW-0597">Phosphoprotein</keyword>
<dbReference type="Pfam" id="PF00072">
    <property type="entry name" value="Response_reg"/>
    <property type="match status" value="1"/>
</dbReference>
<evidence type="ECO:0000313" key="5">
    <source>
        <dbReference type="Proteomes" id="UP000712673"/>
    </source>
</evidence>
<dbReference type="InterPro" id="IPR011006">
    <property type="entry name" value="CheY-like_superfamily"/>
</dbReference>
<feature type="domain" description="Response regulatory" evidence="3">
    <location>
        <begin position="3"/>
        <end position="120"/>
    </location>
</feature>
<dbReference type="PANTHER" id="PTHR44591">
    <property type="entry name" value="STRESS RESPONSE REGULATOR PROTEIN 1"/>
    <property type="match status" value="1"/>
</dbReference>
<dbReference type="SUPFAM" id="SSF52172">
    <property type="entry name" value="CheY-like"/>
    <property type="match status" value="1"/>
</dbReference>
<dbReference type="CDD" id="cd00156">
    <property type="entry name" value="REC"/>
    <property type="match status" value="1"/>
</dbReference>
<organism evidence="4 5">
    <name type="scientific">Tectimicrobiota bacterium</name>
    <dbReference type="NCBI Taxonomy" id="2528274"/>
    <lineage>
        <taxon>Bacteria</taxon>
        <taxon>Pseudomonadati</taxon>
        <taxon>Nitrospinota/Tectimicrobiota group</taxon>
        <taxon>Candidatus Tectimicrobiota</taxon>
    </lineage>
</organism>
<dbReference type="Proteomes" id="UP000712673">
    <property type="component" value="Unassembled WGS sequence"/>
</dbReference>
<dbReference type="PROSITE" id="PS50110">
    <property type="entry name" value="RESPONSE_REGULATORY"/>
    <property type="match status" value="1"/>
</dbReference>
<proteinExistence type="predicted"/>
<evidence type="ECO:0000256" key="1">
    <source>
        <dbReference type="ARBA" id="ARBA00022553"/>
    </source>
</evidence>